<dbReference type="KEGG" id="halx:M0R89_00525"/>
<dbReference type="Pfam" id="PF24430">
    <property type="entry name" value="DUF7553"/>
    <property type="match status" value="1"/>
</dbReference>
<dbReference type="RefSeq" id="WP_248650615.1">
    <property type="nucleotide sequence ID" value="NZ_CP096659.1"/>
</dbReference>
<keyword evidence="3" id="KW-1185">Reference proteome</keyword>
<feature type="region of interest" description="Disordered" evidence="1">
    <location>
        <begin position="33"/>
        <end position="59"/>
    </location>
</feature>
<evidence type="ECO:0000313" key="3">
    <source>
        <dbReference type="Proteomes" id="UP000830729"/>
    </source>
</evidence>
<dbReference type="GeneID" id="72183638"/>
<proteinExistence type="predicted"/>
<dbReference type="EMBL" id="CP096659">
    <property type="protein sequence ID" value="UPV74570.1"/>
    <property type="molecule type" value="Genomic_DNA"/>
</dbReference>
<dbReference type="InterPro" id="IPR055975">
    <property type="entry name" value="DUF7553"/>
</dbReference>
<evidence type="ECO:0000256" key="1">
    <source>
        <dbReference type="SAM" id="MobiDB-lite"/>
    </source>
</evidence>
<dbReference type="Proteomes" id="UP000830729">
    <property type="component" value="Chromosome"/>
</dbReference>
<gene>
    <name evidence="2" type="ORF">M0R89_00525</name>
</gene>
<dbReference type="AlphaFoldDB" id="A0A8U0HU85"/>
<evidence type="ECO:0000313" key="2">
    <source>
        <dbReference type="EMBL" id="UPV74570.1"/>
    </source>
</evidence>
<feature type="compositionally biased region" description="Basic residues" evidence="1">
    <location>
        <begin position="47"/>
        <end position="59"/>
    </location>
</feature>
<organism evidence="2 3">
    <name type="scientific">Halorussus limi</name>
    <dbReference type="NCBI Taxonomy" id="2938695"/>
    <lineage>
        <taxon>Archaea</taxon>
        <taxon>Methanobacteriati</taxon>
        <taxon>Methanobacteriota</taxon>
        <taxon>Stenosarchaea group</taxon>
        <taxon>Halobacteria</taxon>
        <taxon>Halobacteriales</taxon>
        <taxon>Haladaptataceae</taxon>
        <taxon>Halorussus</taxon>
    </lineage>
</organism>
<protein>
    <submittedName>
        <fullName evidence="2">Uncharacterized protein</fullName>
    </submittedName>
</protein>
<reference evidence="2 3" key="1">
    <citation type="submission" date="2022-04" db="EMBL/GenBank/DDBJ databases">
        <title>Diverse halophilic archaea isolated from saline environments.</title>
        <authorList>
            <person name="Cui H.-L."/>
        </authorList>
    </citation>
    <scope>NUCLEOTIDE SEQUENCE [LARGE SCALE GENOMIC DNA]</scope>
    <source>
        <strain evidence="2 3">XZYJT49</strain>
    </source>
</reference>
<accession>A0A8U0HU85</accession>
<name>A0A8U0HU85_9EURY</name>
<sequence>MNKHFEDAWYYGKRAGRHLARGVREELAPVERRVRKATGREQTPTTRARRAVRKARERV</sequence>